<dbReference type="Proteomes" id="UP000199137">
    <property type="component" value="Unassembled WGS sequence"/>
</dbReference>
<dbReference type="EMBL" id="FOWC01000010">
    <property type="protein sequence ID" value="SFQ28003.1"/>
    <property type="molecule type" value="Genomic_DNA"/>
</dbReference>
<dbReference type="RefSeq" id="WP_093575642.1">
    <property type="nucleotide sequence ID" value="NZ_FOWC01000010.1"/>
</dbReference>
<evidence type="ECO:0000313" key="1">
    <source>
        <dbReference type="EMBL" id="SFQ28003.1"/>
    </source>
</evidence>
<dbReference type="STRING" id="112413.SAMN05421854_11083"/>
<evidence type="ECO:0000313" key="2">
    <source>
        <dbReference type="Proteomes" id="UP000199137"/>
    </source>
</evidence>
<name>A0A1I5X7N3_9PSEU</name>
<sequence length="116" mass="12618">MDNTAPPNHPLGHVDHVMSPAGLSTVCDFCERDRKIAPARWYYPLGDTATVEIGGIPVAMDVSLLNGGGGYVTCDTCHGFIESGDYERLAKVAGYAELPEPFVWFRKRRVGPAQPL</sequence>
<protein>
    <submittedName>
        <fullName evidence="1">Uncharacterized protein</fullName>
    </submittedName>
</protein>
<proteinExistence type="predicted"/>
<gene>
    <name evidence="1" type="ORF">SAMN05421854_11083</name>
</gene>
<organism evidence="1 2">
    <name type="scientific">Amycolatopsis rubida</name>
    <dbReference type="NCBI Taxonomy" id="112413"/>
    <lineage>
        <taxon>Bacteria</taxon>
        <taxon>Bacillati</taxon>
        <taxon>Actinomycetota</taxon>
        <taxon>Actinomycetes</taxon>
        <taxon>Pseudonocardiales</taxon>
        <taxon>Pseudonocardiaceae</taxon>
        <taxon>Amycolatopsis</taxon>
    </lineage>
</organism>
<accession>A0A1I5X7N3</accession>
<dbReference type="AlphaFoldDB" id="A0A1I5X7N3"/>
<reference evidence="2" key="1">
    <citation type="submission" date="2016-10" db="EMBL/GenBank/DDBJ databases">
        <authorList>
            <person name="Varghese N."/>
            <person name="Submissions S."/>
        </authorList>
    </citation>
    <scope>NUCLEOTIDE SEQUENCE [LARGE SCALE GENOMIC DNA]</scope>
    <source>
        <strain evidence="2">DSM 44637</strain>
    </source>
</reference>